<evidence type="ECO:0000313" key="1">
    <source>
        <dbReference type="EMBL" id="MPN35108.1"/>
    </source>
</evidence>
<accession>A0A645H802</accession>
<dbReference type="AlphaFoldDB" id="A0A645H802"/>
<proteinExistence type="predicted"/>
<reference evidence="1" key="1">
    <citation type="submission" date="2019-08" db="EMBL/GenBank/DDBJ databases">
        <authorList>
            <person name="Kucharzyk K."/>
            <person name="Murdoch R.W."/>
            <person name="Higgins S."/>
            <person name="Loffler F."/>
        </authorList>
    </citation>
    <scope>NUCLEOTIDE SEQUENCE</scope>
</reference>
<name>A0A645H802_9ZZZZ</name>
<dbReference type="EMBL" id="VSSQ01088499">
    <property type="protein sequence ID" value="MPN35108.1"/>
    <property type="molecule type" value="Genomic_DNA"/>
</dbReference>
<gene>
    <name evidence="1" type="ORF">SDC9_182603</name>
</gene>
<protein>
    <submittedName>
        <fullName evidence="1">Uncharacterized protein</fullName>
    </submittedName>
</protein>
<comment type="caution">
    <text evidence="1">The sequence shown here is derived from an EMBL/GenBank/DDBJ whole genome shotgun (WGS) entry which is preliminary data.</text>
</comment>
<sequence>MEDVAHPTVRLRRRAHADGVLHPRLLIVAEGVAALVGGKFRARRDAAHIFRRFDLSRIGAAQLLESLVESAELSADSFEVHRYRDVRGLYRASRDGADIHRHTRRHTVAFSDEVPLFQGQFSTGFQSLGEHLRQRPFIRALIGQFGQDLPLQAFFRRLLKLEAALFRRTLGQKFKDDGDAAVGKRLLLCAAFRVDDRFT</sequence>
<organism evidence="1">
    <name type="scientific">bioreactor metagenome</name>
    <dbReference type="NCBI Taxonomy" id="1076179"/>
    <lineage>
        <taxon>unclassified sequences</taxon>
        <taxon>metagenomes</taxon>
        <taxon>ecological metagenomes</taxon>
    </lineage>
</organism>